<dbReference type="InterPro" id="IPR029063">
    <property type="entry name" value="SAM-dependent_MTases_sf"/>
</dbReference>
<accession>A0A644V3P5</accession>
<organism evidence="2">
    <name type="scientific">bioreactor metagenome</name>
    <dbReference type="NCBI Taxonomy" id="1076179"/>
    <lineage>
        <taxon>unclassified sequences</taxon>
        <taxon>metagenomes</taxon>
        <taxon>ecological metagenomes</taxon>
    </lineage>
</organism>
<dbReference type="InterPro" id="IPR006342">
    <property type="entry name" value="FkbM_mtfrase"/>
</dbReference>
<proteinExistence type="predicted"/>
<dbReference type="AlphaFoldDB" id="A0A644V3P5"/>
<sequence>MMPINNTPASTDQANEYWPVFPEPTDEEVLLVTQSGLFDENWYRENYLMGRTEVMPPLIHFMRYGLRKGYKPNPHFDPRQYLTENPEAMRAGINPLLHYCIFMSAFKRQLGSNQNGRISEAALDSIWSQISTVMVGDIALKFHRINAVTAYRIDSFFEKEPETIDWLNTFADNAVFWDVGANIGLYSIYAQKIHHAKVYAFEPSVFNLELLARHAAINTLHQTDNKISIVPVCLSDSTKFGEFEMSHMTHGGACSTFAEGYDHHGNTLQKCFEYTMPGITADALIELYNLEIPDYIKIDVDGTEHLILSGMKKTLANSKVKSVLVETSFDFNEHASMINDVLKNCGFTLAVRAHADFYDASPYRSTYNCIWNRQ</sequence>
<feature type="domain" description="Methyltransferase FkbM" evidence="1">
    <location>
        <begin position="178"/>
        <end position="348"/>
    </location>
</feature>
<dbReference type="EMBL" id="VSSQ01000214">
    <property type="protein sequence ID" value="MPL85950.1"/>
    <property type="molecule type" value="Genomic_DNA"/>
</dbReference>
<evidence type="ECO:0000259" key="1">
    <source>
        <dbReference type="Pfam" id="PF05050"/>
    </source>
</evidence>
<reference evidence="2" key="1">
    <citation type="submission" date="2019-08" db="EMBL/GenBank/DDBJ databases">
        <authorList>
            <person name="Kucharzyk K."/>
            <person name="Murdoch R.W."/>
            <person name="Higgins S."/>
            <person name="Loffler F."/>
        </authorList>
    </citation>
    <scope>NUCLEOTIDE SEQUENCE</scope>
</reference>
<comment type="caution">
    <text evidence="2">The sequence shown here is derived from an EMBL/GenBank/DDBJ whole genome shotgun (WGS) entry which is preliminary data.</text>
</comment>
<dbReference type="Gene3D" id="3.40.50.150">
    <property type="entry name" value="Vaccinia Virus protein VP39"/>
    <property type="match status" value="1"/>
</dbReference>
<dbReference type="NCBIfam" id="TIGR01444">
    <property type="entry name" value="fkbM_fam"/>
    <property type="match status" value="1"/>
</dbReference>
<name>A0A644V3P5_9ZZZZ</name>
<gene>
    <name evidence="2" type="ORF">SDC9_31925</name>
</gene>
<dbReference type="SUPFAM" id="SSF53335">
    <property type="entry name" value="S-adenosyl-L-methionine-dependent methyltransferases"/>
    <property type="match status" value="1"/>
</dbReference>
<protein>
    <recommendedName>
        <fullName evidence="1">Methyltransferase FkbM domain-containing protein</fullName>
    </recommendedName>
</protein>
<dbReference type="PANTHER" id="PTHR34203">
    <property type="entry name" value="METHYLTRANSFERASE, FKBM FAMILY PROTEIN"/>
    <property type="match status" value="1"/>
</dbReference>
<dbReference type="PANTHER" id="PTHR34203:SF15">
    <property type="entry name" value="SLL1173 PROTEIN"/>
    <property type="match status" value="1"/>
</dbReference>
<dbReference type="Pfam" id="PF05050">
    <property type="entry name" value="Methyltransf_21"/>
    <property type="match status" value="1"/>
</dbReference>
<evidence type="ECO:0000313" key="2">
    <source>
        <dbReference type="EMBL" id="MPL85950.1"/>
    </source>
</evidence>
<dbReference type="InterPro" id="IPR052514">
    <property type="entry name" value="SAM-dependent_MTase"/>
</dbReference>